<proteinExistence type="predicted"/>
<dbReference type="Proteomes" id="UP000037784">
    <property type="component" value="Unassembled WGS sequence"/>
</dbReference>
<reference evidence="1 2" key="1">
    <citation type="journal article" date="2015" name="Genome Announc.">
        <title>Draft Genome Sequence of a Heterotrophic Facultative Anaerobic Thermophilic Bacterium, Ardenticatena maritima Strain 110ST.</title>
        <authorList>
            <person name="Kawaichi S."/>
            <person name="Yoshida T."/>
            <person name="Sako Y."/>
            <person name="Nakamura R."/>
        </authorList>
    </citation>
    <scope>NUCLEOTIDE SEQUENCE [LARGE SCALE GENOMIC DNA]</scope>
    <source>
        <strain evidence="1 2">110S</strain>
    </source>
</reference>
<evidence type="ECO:0000313" key="1">
    <source>
        <dbReference type="EMBL" id="GAP64353.1"/>
    </source>
</evidence>
<name>A0A0M8K955_9CHLR</name>
<evidence type="ECO:0000313" key="2">
    <source>
        <dbReference type="Proteomes" id="UP000037784"/>
    </source>
</evidence>
<dbReference type="InParanoid" id="A0A0M8K955"/>
<organism evidence="1 2">
    <name type="scientific">Ardenticatena maritima</name>
    <dbReference type="NCBI Taxonomy" id="872965"/>
    <lineage>
        <taxon>Bacteria</taxon>
        <taxon>Bacillati</taxon>
        <taxon>Chloroflexota</taxon>
        <taxon>Ardenticatenia</taxon>
        <taxon>Ardenticatenales</taxon>
        <taxon>Ardenticatenaceae</taxon>
        <taxon>Ardenticatena</taxon>
    </lineage>
</organism>
<keyword evidence="2" id="KW-1185">Reference proteome</keyword>
<comment type="caution">
    <text evidence="1">The sequence shown here is derived from an EMBL/GenBank/DDBJ whole genome shotgun (WGS) entry which is preliminary data.</text>
</comment>
<accession>A0A0M8K955</accession>
<dbReference type="EMBL" id="BBZA01000245">
    <property type="protein sequence ID" value="GAP64353.1"/>
    <property type="molecule type" value="Genomic_DNA"/>
</dbReference>
<dbReference type="AlphaFoldDB" id="A0A0M8K955"/>
<gene>
    <name evidence="1" type="ORF">ARMA_2776</name>
</gene>
<dbReference type="RefSeq" id="WP_160317044.1">
    <property type="nucleotide sequence ID" value="NZ_BBZA01000245.1"/>
</dbReference>
<reference evidence="2" key="2">
    <citation type="submission" date="2015-08" db="EMBL/GenBank/DDBJ databases">
        <title>Draft Genome Sequence of a Heterotrophic Facultative Anaerobic Bacterium Ardenticatena maritima Strain 110S.</title>
        <authorList>
            <person name="Kawaichi S."/>
            <person name="Yoshida T."/>
            <person name="Sako Y."/>
            <person name="Nakamura R."/>
        </authorList>
    </citation>
    <scope>NUCLEOTIDE SEQUENCE [LARGE SCALE GENOMIC DNA]</scope>
    <source>
        <strain evidence="2">110S</strain>
    </source>
</reference>
<protein>
    <submittedName>
        <fullName evidence="1">Uncharacterized protein</fullName>
    </submittedName>
</protein>
<sequence>MPTIIIILLLLVFLAMLLTPTKINDETLRQPKKKKPNVKFTASIDNEDKEIEIYF</sequence>